<comment type="caution">
    <text evidence="1">The sequence shown here is derived from an EMBL/GenBank/DDBJ whole genome shotgun (WGS) entry which is preliminary data.</text>
</comment>
<evidence type="ECO:0000313" key="1">
    <source>
        <dbReference type="EMBL" id="NJR80045.1"/>
    </source>
</evidence>
<organism evidence="1 2">
    <name type="scientific">Sphingomonas corticis</name>
    <dbReference type="NCBI Taxonomy" id="2722791"/>
    <lineage>
        <taxon>Bacteria</taxon>
        <taxon>Pseudomonadati</taxon>
        <taxon>Pseudomonadota</taxon>
        <taxon>Alphaproteobacteria</taxon>
        <taxon>Sphingomonadales</taxon>
        <taxon>Sphingomonadaceae</taxon>
        <taxon>Sphingomonas</taxon>
    </lineage>
</organism>
<dbReference type="EMBL" id="JAAVJH010000012">
    <property type="protein sequence ID" value="NJR80045.1"/>
    <property type="molecule type" value="Genomic_DNA"/>
</dbReference>
<evidence type="ECO:0008006" key="3">
    <source>
        <dbReference type="Google" id="ProtNLM"/>
    </source>
</evidence>
<keyword evidence="2" id="KW-1185">Reference proteome</keyword>
<dbReference type="Proteomes" id="UP000732399">
    <property type="component" value="Unassembled WGS sequence"/>
</dbReference>
<sequence length="323" mass="32923">MPLLALAGCAGSGPEATIFGGGRVNPAGANSLVAFRSEPIASAELAAAICPVSPPAAIADPAVDPLSAALTCFRDDAKADGGRSSENLIARRNDVQHLLMLRSDQNCGIWATYLARAGAINRGTFNVLSVLAGGAGALLSGDASRIFSAGSGIASGTGAAIDGALLHGLTEGLIMPRVRAVRDTIRDEVDAHAEDDLIVYPVTRAIADALRYHAACNISSAFDAQTPGLTYAAQLAAVTEAVTTGNQLNLALGRGLPPTREGDLKKGAVFMLADRRLVRVDDLPAGKVDYSDPLDGGAAGVKAVPLSDFKKLLLGSSLVKSGS</sequence>
<reference evidence="1 2" key="1">
    <citation type="submission" date="2020-03" db="EMBL/GenBank/DDBJ databases">
        <authorList>
            <person name="Wang L."/>
            <person name="He N."/>
            <person name="Li Y."/>
            <person name="Fang Y."/>
            <person name="Zhang F."/>
        </authorList>
    </citation>
    <scope>NUCLEOTIDE SEQUENCE [LARGE SCALE GENOMIC DNA]</scope>
    <source>
        <strain evidence="1 2">36D10-4-7</strain>
    </source>
</reference>
<gene>
    <name evidence="1" type="ORF">HBH26_15785</name>
</gene>
<name>A0ABX1CVP8_9SPHN</name>
<protein>
    <recommendedName>
        <fullName evidence="3">Lipoprotein</fullName>
    </recommendedName>
</protein>
<proteinExistence type="predicted"/>
<accession>A0ABX1CVP8</accession>
<evidence type="ECO:0000313" key="2">
    <source>
        <dbReference type="Proteomes" id="UP000732399"/>
    </source>
</evidence>
<dbReference type="RefSeq" id="WP_168135602.1">
    <property type="nucleotide sequence ID" value="NZ_JAAVJH010000012.1"/>
</dbReference>